<dbReference type="KEGG" id="cjj:CJJ81176_0196"/>
<gene>
    <name evidence="8" type="primary">queE</name>
    <name evidence="10" type="ordered locus">CJJ81176_0196</name>
</gene>
<keyword evidence="2 8" id="KW-0949">S-adenosyl-L-methionine</keyword>
<comment type="caution">
    <text evidence="8">Lacks conserved residue(s) required for the propagation of feature annotation.</text>
</comment>
<evidence type="ECO:0000256" key="1">
    <source>
        <dbReference type="ARBA" id="ARBA00022485"/>
    </source>
</evidence>
<dbReference type="InterPro" id="IPR013785">
    <property type="entry name" value="Aldolase_TIM"/>
</dbReference>
<organism evidence="10 11">
    <name type="scientific">Campylobacter jejuni subsp. jejuni serotype O:23/36 (strain 81-176)</name>
    <dbReference type="NCBI Taxonomy" id="354242"/>
    <lineage>
        <taxon>Bacteria</taxon>
        <taxon>Pseudomonadati</taxon>
        <taxon>Campylobacterota</taxon>
        <taxon>Epsilonproteobacteria</taxon>
        <taxon>Campylobacterales</taxon>
        <taxon>Campylobacteraceae</taxon>
        <taxon>Campylobacter</taxon>
    </lineage>
</organism>
<feature type="binding site" evidence="8">
    <location>
        <position position="93"/>
    </location>
    <ligand>
        <name>S-adenosyl-L-methionine</name>
        <dbReference type="ChEBI" id="CHEBI:59789"/>
    </ligand>
</feature>
<dbReference type="InterPro" id="IPR007197">
    <property type="entry name" value="rSAM"/>
</dbReference>
<proteinExistence type="inferred from homology"/>
<keyword evidence="1 8" id="KW-0004">4Fe-4S</keyword>
<evidence type="ECO:0000256" key="8">
    <source>
        <dbReference type="HAMAP-Rule" id="MF_00917"/>
    </source>
</evidence>
<dbReference type="AlphaFoldDB" id="A0A0H3PAN0"/>
<evidence type="ECO:0000259" key="9">
    <source>
        <dbReference type="PROSITE" id="PS51918"/>
    </source>
</evidence>
<dbReference type="RefSeq" id="WP_002857378.1">
    <property type="nucleotide sequence ID" value="NC_008787.1"/>
</dbReference>
<dbReference type="eggNOG" id="COG0602">
    <property type="taxonomic scope" value="Bacteria"/>
</dbReference>
<dbReference type="InterPro" id="IPR024924">
    <property type="entry name" value="7-CO-7-deazaguanine_synth-like"/>
</dbReference>
<dbReference type="UniPathway" id="UPA00391"/>
<comment type="function">
    <text evidence="8">Catalyzes the complex heterocyclic radical-mediated conversion of 6-carboxy-5,6,7,8-tetrahydropterin (CPH4) to 7-carboxy-7-deazaguanine (CDG), a step common to the biosynthetic pathways of all 7-deazapurine-containing compounds.</text>
</comment>
<name>A0A0H3PAN0_CAMJJ</name>
<feature type="binding site" evidence="8">
    <location>
        <position position="50"/>
    </location>
    <ligand>
        <name>[4Fe-4S] cluster</name>
        <dbReference type="ChEBI" id="CHEBI:49883"/>
        <note>4Fe-4S-S-AdoMet</note>
    </ligand>
</feature>
<dbReference type="SUPFAM" id="SSF102114">
    <property type="entry name" value="Radical SAM enzymes"/>
    <property type="match status" value="1"/>
</dbReference>
<dbReference type="Gene3D" id="3.20.20.70">
    <property type="entry name" value="Aldolase class I"/>
    <property type="match status" value="1"/>
</dbReference>
<comment type="cofactor">
    <cofactor evidence="8">
        <name>Mg(2+)</name>
        <dbReference type="ChEBI" id="CHEBI:18420"/>
    </cofactor>
</comment>
<dbReference type="HOGENOM" id="CLU_066739_2_2_7"/>
<dbReference type="InterPro" id="IPR058240">
    <property type="entry name" value="rSAM_sf"/>
</dbReference>
<dbReference type="PANTHER" id="PTHR42836:SF1">
    <property type="entry name" value="7-CARBOXY-7-DEAZAGUANINE SYNTHASE"/>
    <property type="match status" value="1"/>
</dbReference>
<dbReference type="GO" id="GO:0008616">
    <property type="term" value="P:tRNA queuosine(34) biosynthetic process"/>
    <property type="evidence" value="ECO:0007669"/>
    <property type="project" value="UniProtKB-UniRule"/>
</dbReference>
<dbReference type="EC" id="4.3.99.3" evidence="8"/>
<dbReference type="CDD" id="cd01335">
    <property type="entry name" value="Radical_SAM"/>
    <property type="match status" value="1"/>
</dbReference>
<feature type="binding site" evidence="8">
    <location>
        <position position="29"/>
    </location>
    <ligand>
        <name>[4Fe-4S] cluster</name>
        <dbReference type="ChEBI" id="CHEBI:49883"/>
        <note>4Fe-4S-S-AdoMet</note>
    </ligand>
</feature>
<dbReference type="PROSITE" id="PS51918">
    <property type="entry name" value="RADICAL_SAM"/>
    <property type="match status" value="1"/>
</dbReference>
<evidence type="ECO:0000256" key="3">
    <source>
        <dbReference type="ARBA" id="ARBA00022723"/>
    </source>
</evidence>
<sequence length="247" mass="28731">MQLVESFLSIQGEGKYNGKLAIFMRFAGCNFNCLGFNVKISKNDKTLIGCDTIRAVFTKDFKESYETLNANELLKRVIKLKQDFNPIVVITGGEPLIHYENPEFIKFIQMLLKNKFEIHFESNGSIEIDFDRYPFYKECIFALSVKLQNSGIKKDKRLNFKALKAFKNYAKDSFYKFVLDANTLDNSFLEINEILKEAPNQIFCMPMGENEQNLKKNAQKIAEFCIKNGYNYSDRIHIRLWNDKEGV</sequence>
<keyword evidence="6 8" id="KW-0411">Iron-sulfur</keyword>
<accession>A0A0H3PAN0</accession>
<feature type="binding site" evidence="8">
    <location>
        <position position="91"/>
    </location>
    <ligand>
        <name>substrate</name>
    </ligand>
</feature>
<evidence type="ECO:0000313" key="11">
    <source>
        <dbReference type="Proteomes" id="UP000000646"/>
    </source>
</evidence>
<comment type="similarity">
    <text evidence="8">Belongs to the radical SAM superfamily. 7-carboxy-7-deazaguanine synthase family.</text>
</comment>
<dbReference type="Proteomes" id="UP000000646">
    <property type="component" value="Chromosome"/>
</dbReference>
<evidence type="ECO:0000313" key="10">
    <source>
        <dbReference type="EMBL" id="EAQ73291.1"/>
    </source>
</evidence>
<protein>
    <recommendedName>
        <fullName evidence="8">7-carboxy-7-deazaguanine synthase</fullName>
        <shortName evidence="8">CDG synthase</shortName>
        <ecNumber evidence="8">4.3.99.3</ecNumber>
    </recommendedName>
    <alternativeName>
        <fullName evidence="8">Queuosine biosynthesis protein QueE</fullName>
    </alternativeName>
</protein>
<keyword evidence="3 8" id="KW-0479">Metal-binding</keyword>
<dbReference type="GO" id="GO:1904047">
    <property type="term" value="F:S-adenosyl-L-methionine binding"/>
    <property type="evidence" value="ECO:0007669"/>
    <property type="project" value="UniProtKB-UniRule"/>
</dbReference>
<evidence type="ECO:0000256" key="5">
    <source>
        <dbReference type="ARBA" id="ARBA00023004"/>
    </source>
</evidence>
<dbReference type="PANTHER" id="PTHR42836">
    <property type="entry name" value="7-CARBOXY-7-DEAZAGUANINE SYNTHASE"/>
    <property type="match status" value="1"/>
</dbReference>
<keyword evidence="4 8" id="KW-0460">Magnesium</keyword>
<comment type="cofactor">
    <cofactor evidence="8">
        <name>S-adenosyl-L-methionine</name>
        <dbReference type="ChEBI" id="CHEBI:59789"/>
    </cofactor>
    <text evidence="8">Binds 1 S-adenosyl-L-methionine per subunit.</text>
</comment>
<keyword evidence="7 8" id="KW-0456">Lyase</keyword>
<comment type="pathway">
    <text evidence="8">Purine metabolism; 7-cyano-7-deazaguanine biosynthesis.</text>
</comment>
<dbReference type="GO" id="GO:0051539">
    <property type="term" value="F:4 iron, 4 sulfur cluster binding"/>
    <property type="evidence" value="ECO:0007669"/>
    <property type="project" value="UniProtKB-UniRule"/>
</dbReference>
<keyword evidence="8" id="KW-0671">Queuosine biosynthesis</keyword>
<comment type="subunit">
    <text evidence="8">Homodimer.</text>
</comment>
<dbReference type="EMBL" id="CP000538">
    <property type="protein sequence ID" value="EAQ73291.1"/>
    <property type="molecule type" value="Genomic_DNA"/>
</dbReference>
<comment type="cofactor">
    <cofactor evidence="8">
        <name>[4Fe-4S] cluster</name>
        <dbReference type="ChEBI" id="CHEBI:49883"/>
    </cofactor>
    <text evidence="8">Binds 1 [4Fe-4S] cluster. The cluster is coordinated with 3 cysteines and an exchangeable S-adenosyl-L-methionine.</text>
</comment>
<dbReference type="GO" id="GO:0016840">
    <property type="term" value="F:carbon-nitrogen lyase activity"/>
    <property type="evidence" value="ECO:0007669"/>
    <property type="project" value="UniProtKB-UniRule"/>
</dbReference>
<dbReference type="GO" id="GO:0000287">
    <property type="term" value="F:magnesium ion binding"/>
    <property type="evidence" value="ECO:0007669"/>
    <property type="project" value="UniProtKB-UniRule"/>
</dbReference>
<feature type="binding site" evidence="8">
    <location>
        <begin position="10"/>
        <end position="12"/>
    </location>
    <ligand>
        <name>substrate</name>
    </ligand>
</feature>
<feature type="binding site" evidence="8">
    <location>
        <position position="52"/>
    </location>
    <ligand>
        <name>Mg(2+)</name>
        <dbReference type="ChEBI" id="CHEBI:18420"/>
    </ligand>
</feature>
<feature type="binding site" evidence="8">
    <location>
        <position position="25"/>
    </location>
    <ligand>
        <name>substrate</name>
    </ligand>
</feature>
<evidence type="ECO:0000256" key="6">
    <source>
        <dbReference type="ARBA" id="ARBA00023014"/>
    </source>
</evidence>
<dbReference type="HAMAP" id="MF_00917">
    <property type="entry name" value="QueE"/>
    <property type="match status" value="1"/>
</dbReference>
<feature type="binding site" evidence="8">
    <location>
        <begin position="144"/>
        <end position="146"/>
    </location>
    <ligand>
        <name>S-adenosyl-L-methionine</name>
        <dbReference type="ChEBI" id="CHEBI:59789"/>
    </ligand>
</feature>
<feature type="binding site" evidence="8">
    <location>
        <position position="33"/>
    </location>
    <ligand>
        <name>[4Fe-4S] cluster</name>
        <dbReference type="ChEBI" id="CHEBI:49883"/>
        <note>4Fe-4S-S-AdoMet</note>
    </ligand>
</feature>
<evidence type="ECO:0000256" key="2">
    <source>
        <dbReference type="ARBA" id="ARBA00022691"/>
    </source>
</evidence>
<evidence type="ECO:0000256" key="7">
    <source>
        <dbReference type="ARBA" id="ARBA00023239"/>
    </source>
</evidence>
<reference evidence="11" key="1">
    <citation type="submission" date="2006-12" db="EMBL/GenBank/DDBJ databases">
        <authorList>
            <person name="Fouts D.E."/>
            <person name="Nelson K.E."/>
            <person name="Sebastian Y."/>
        </authorList>
    </citation>
    <scope>NUCLEOTIDE SEQUENCE [LARGE SCALE GENOMIC DNA]</scope>
    <source>
        <strain evidence="11">81-176</strain>
    </source>
</reference>
<comment type="catalytic activity">
    <reaction evidence="8">
        <text>6-carboxy-5,6,7,8-tetrahydropterin + H(+) = 7-carboxy-7-carbaguanine + NH4(+)</text>
        <dbReference type="Rhea" id="RHEA:27974"/>
        <dbReference type="ChEBI" id="CHEBI:15378"/>
        <dbReference type="ChEBI" id="CHEBI:28938"/>
        <dbReference type="ChEBI" id="CHEBI:61032"/>
        <dbReference type="ChEBI" id="CHEBI:61036"/>
        <dbReference type="EC" id="4.3.99.3"/>
    </reaction>
</comment>
<dbReference type="Pfam" id="PF13353">
    <property type="entry name" value="Fer4_12"/>
    <property type="match status" value="1"/>
</dbReference>
<keyword evidence="5 8" id="KW-0408">Iron</keyword>
<evidence type="ECO:0000256" key="4">
    <source>
        <dbReference type="ARBA" id="ARBA00022842"/>
    </source>
</evidence>
<feature type="domain" description="Radical SAM core" evidence="9">
    <location>
        <begin position="16"/>
        <end position="243"/>
    </location>
</feature>